<dbReference type="OrthoDB" id="6606635at2759"/>
<organism evidence="2 3">
    <name type="scientific">Aphis craccivora</name>
    <name type="common">Cowpea aphid</name>
    <dbReference type="NCBI Taxonomy" id="307492"/>
    <lineage>
        <taxon>Eukaryota</taxon>
        <taxon>Metazoa</taxon>
        <taxon>Ecdysozoa</taxon>
        <taxon>Arthropoda</taxon>
        <taxon>Hexapoda</taxon>
        <taxon>Insecta</taxon>
        <taxon>Pterygota</taxon>
        <taxon>Neoptera</taxon>
        <taxon>Paraneoptera</taxon>
        <taxon>Hemiptera</taxon>
        <taxon>Sternorrhyncha</taxon>
        <taxon>Aphidomorpha</taxon>
        <taxon>Aphidoidea</taxon>
        <taxon>Aphididae</taxon>
        <taxon>Aphidini</taxon>
        <taxon>Aphis</taxon>
        <taxon>Aphis</taxon>
    </lineage>
</organism>
<feature type="non-terminal residue" evidence="2">
    <location>
        <position position="260"/>
    </location>
</feature>
<name>A0A6G0VRI0_APHCR</name>
<comment type="caution">
    <text evidence="2">The sequence shown here is derived from an EMBL/GenBank/DDBJ whole genome shotgun (WGS) entry which is preliminary data.</text>
</comment>
<dbReference type="EMBL" id="VUJU01013111">
    <property type="protein sequence ID" value="KAF0705893.1"/>
    <property type="molecule type" value="Genomic_DNA"/>
</dbReference>
<dbReference type="Gene3D" id="3.60.10.10">
    <property type="entry name" value="Endonuclease/exonuclease/phosphatase"/>
    <property type="match status" value="1"/>
</dbReference>
<dbReference type="Gene3D" id="3.30.70.1820">
    <property type="entry name" value="L1 transposable element, RRM domain"/>
    <property type="match status" value="1"/>
</dbReference>
<sequence length="260" mass="30301">MDENRDLKLKISNIEVRILCLKNNKTQTQHSSFEHDVIEELMNRQVRSNNVILFNLPENENDNDLENIKYIFTNLNENIGDFKFSRLGRTKSTIHDRPRPIKIRLTEQSDVFSILRAQKILKNSTKWSNIHFSSDKTTKQRNEMSNLRNTSLNNKLSYLKSQLPCALHDIFIFTETWLTNNVMSSELGFHNYYIYRYDRTTQTSMLSRGGGVLIAVRNNLQSKLIVIENNSIELLFVLLNISNLTIIIGSVYIPNKSNEN</sequence>
<dbReference type="Proteomes" id="UP000478052">
    <property type="component" value="Unassembled WGS sequence"/>
</dbReference>
<dbReference type="AlphaFoldDB" id="A0A6G0VRI0"/>
<evidence type="ECO:0000313" key="3">
    <source>
        <dbReference type="Proteomes" id="UP000478052"/>
    </source>
</evidence>
<feature type="transmembrane region" description="Helical" evidence="1">
    <location>
        <begin position="232"/>
        <end position="253"/>
    </location>
</feature>
<reference evidence="2 3" key="1">
    <citation type="submission" date="2019-08" db="EMBL/GenBank/DDBJ databases">
        <title>Whole genome of Aphis craccivora.</title>
        <authorList>
            <person name="Voronova N.V."/>
            <person name="Shulinski R.S."/>
            <person name="Bandarenka Y.V."/>
            <person name="Zhorov D.G."/>
            <person name="Warner D."/>
        </authorList>
    </citation>
    <scope>NUCLEOTIDE SEQUENCE [LARGE SCALE GENOMIC DNA]</scope>
    <source>
        <strain evidence="2">180601</strain>
        <tissue evidence="2">Whole Body</tissue>
    </source>
</reference>
<keyword evidence="1" id="KW-0812">Transmembrane</keyword>
<dbReference type="SUPFAM" id="SSF56219">
    <property type="entry name" value="DNase I-like"/>
    <property type="match status" value="1"/>
</dbReference>
<keyword evidence="1" id="KW-0472">Membrane</keyword>
<dbReference type="InterPro" id="IPR036691">
    <property type="entry name" value="Endo/exonu/phosph_ase_sf"/>
</dbReference>
<keyword evidence="3" id="KW-1185">Reference proteome</keyword>
<keyword evidence="1" id="KW-1133">Transmembrane helix</keyword>
<evidence type="ECO:0000256" key="1">
    <source>
        <dbReference type="SAM" id="Phobius"/>
    </source>
</evidence>
<protein>
    <submittedName>
        <fullName evidence="2">Uncharacterized protein</fullName>
    </submittedName>
</protein>
<gene>
    <name evidence="2" type="ORF">FWK35_00025383</name>
</gene>
<accession>A0A6G0VRI0</accession>
<proteinExistence type="predicted"/>
<evidence type="ECO:0000313" key="2">
    <source>
        <dbReference type="EMBL" id="KAF0705893.1"/>
    </source>
</evidence>